<dbReference type="AlphaFoldDB" id="A0A434AEV2"/>
<dbReference type="InterPro" id="IPR011008">
    <property type="entry name" value="Dimeric_a/b-barrel"/>
</dbReference>
<reference evidence="5 6" key="1">
    <citation type="submission" date="2018-11" db="EMBL/GenBank/DDBJ databases">
        <title>Parancylomarina longa gen. nov., sp. nov., isolated from sediments of southern Okinawa.</title>
        <authorList>
            <person name="Fu T."/>
        </authorList>
    </citation>
    <scope>NUCLEOTIDE SEQUENCE [LARGE SCALE GENOMIC DNA]</scope>
    <source>
        <strain evidence="5 6">T3-2 S1-C</strain>
    </source>
</reference>
<dbReference type="InterPro" id="IPR019887">
    <property type="entry name" value="Tscrpt_reg_AsnC/Lrp_C"/>
</dbReference>
<dbReference type="EMBL" id="RJJX01000039">
    <property type="protein sequence ID" value="RUT72868.1"/>
    <property type="molecule type" value="Genomic_DNA"/>
</dbReference>
<organism evidence="5 6">
    <name type="scientific">Ancylomarina longa</name>
    <dbReference type="NCBI Taxonomy" id="2487017"/>
    <lineage>
        <taxon>Bacteria</taxon>
        <taxon>Pseudomonadati</taxon>
        <taxon>Bacteroidota</taxon>
        <taxon>Bacteroidia</taxon>
        <taxon>Marinilabiliales</taxon>
        <taxon>Marinifilaceae</taxon>
        <taxon>Ancylomarina</taxon>
    </lineage>
</organism>
<proteinExistence type="predicted"/>
<dbReference type="GO" id="GO:0043200">
    <property type="term" value="P:response to amino acid"/>
    <property type="evidence" value="ECO:0007669"/>
    <property type="project" value="TreeGrafter"/>
</dbReference>
<evidence type="ECO:0000256" key="1">
    <source>
        <dbReference type="ARBA" id="ARBA00023015"/>
    </source>
</evidence>
<gene>
    <name evidence="5" type="ORF">DLK05_16245</name>
</gene>
<evidence type="ECO:0000256" key="3">
    <source>
        <dbReference type="ARBA" id="ARBA00023163"/>
    </source>
</evidence>
<dbReference type="RefSeq" id="WP_127345015.1">
    <property type="nucleotide sequence ID" value="NZ_RJJX01000039.1"/>
</dbReference>
<evidence type="ECO:0000256" key="2">
    <source>
        <dbReference type="ARBA" id="ARBA00023125"/>
    </source>
</evidence>
<dbReference type="PRINTS" id="PR00033">
    <property type="entry name" value="HTHASNC"/>
</dbReference>
<name>A0A434AEV2_9BACT</name>
<dbReference type="SMART" id="SM00344">
    <property type="entry name" value="HTH_ASNC"/>
    <property type="match status" value="1"/>
</dbReference>
<dbReference type="GO" id="GO:0005829">
    <property type="term" value="C:cytosol"/>
    <property type="evidence" value="ECO:0007669"/>
    <property type="project" value="TreeGrafter"/>
</dbReference>
<protein>
    <submittedName>
        <fullName evidence="5">Lrp/AsnC family transcriptional regulator</fullName>
    </submittedName>
</protein>
<dbReference type="SUPFAM" id="SSF54909">
    <property type="entry name" value="Dimeric alpha+beta barrel"/>
    <property type="match status" value="1"/>
</dbReference>
<keyword evidence="1" id="KW-0805">Transcription regulation</keyword>
<accession>A0A434AEV2</accession>
<dbReference type="Pfam" id="PF01037">
    <property type="entry name" value="AsnC_trans_reg"/>
    <property type="match status" value="1"/>
</dbReference>
<dbReference type="Gene3D" id="3.30.70.920">
    <property type="match status" value="1"/>
</dbReference>
<dbReference type="Gene3D" id="1.10.10.10">
    <property type="entry name" value="Winged helix-like DNA-binding domain superfamily/Winged helix DNA-binding domain"/>
    <property type="match status" value="1"/>
</dbReference>
<dbReference type="Proteomes" id="UP000282985">
    <property type="component" value="Unassembled WGS sequence"/>
</dbReference>
<dbReference type="PROSITE" id="PS50956">
    <property type="entry name" value="HTH_ASNC_2"/>
    <property type="match status" value="1"/>
</dbReference>
<dbReference type="InterPro" id="IPR011991">
    <property type="entry name" value="ArsR-like_HTH"/>
</dbReference>
<dbReference type="InterPro" id="IPR019888">
    <property type="entry name" value="Tscrpt_reg_AsnC-like"/>
</dbReference>
<dbReference type="InterPro" id="IPR036390">
    <property type="entry name" value="WH_DNA-bd_sf"/>
</dbReference>
<keyword evidence="2" id="KW-0238">DNA-binding</keyword>
<dbReference type="SUPFAM" id="SSF46785">
    <property type="entry name" value="Winged helix' DNA-binding domain"/>
    <property type="match status" value="1"/>
</dbReference>
<comment type="caution">
    <text evidence="5">The sequence shown here is derived from an EMBL/GenBank/DDBJ whole genome shotgun (WGS) entry which is preliminary data.</text>
</comment>
<dbReference type="PANTHER" id="PTHR30154:SF34">
    <property type="entry name" value="TRANSCRIPTIONAL REGULATOR AZLB"/>
    <property type="match status" value="1"/>
</dbReference>
<keyword evidence="6" id="KW-1185">Reference proteome</keyword>
<dbReference type="OrthoDB" id="9800326at2"/>
<dbReference type="GO" id="GO:0043565">
    <property type="term" value="F:sequence-specific DNA binding"/>
    <property type="evidence" value="ECO:0007669"/>
    <property type="project" value="InterPro"/>
</dbReference>
<dbReference type="PANTHER" id="PTHR30154">
    <property type="entry name" value="LEUCINE-RESPONSIVE REGULATORY PROTEIN"/>
    <property type="match status" value="1"/>
</dbReference>
<dbReference type="InterPro" id="IPR036388">
    <property type="entry name" value="WH-like_DNA-bd_sf"/>
</dbReference>
<feature type="domain" description="HTH asnC-type" evidence="4">
    <location>
        <begin position="4"/>
        <end position="65"/>
    </location>
</feature>
<dbReference type="GO" id="GO:0006355">
    <property type="term" value="P:regulation of DNA-templated transcription"/>
    <property type="evidence" value="ECO:0007669"/>
    <property type="project" value="UniProtKB-ARBA"/>
</dbReference>
<dbReference type="CDD" id="cd00090">
    <property type="entry name" value="HTH_ARSR"/>
    <property type="match status" value="1"/>
</dbReference>
<evidence type="ECO:0000259" key="4">
    <source>
        <dbReference type="PROSITE" id="PS50956"/>
    </source>
</evidence>
<evidence type="ECO:0000313" key="5">
    <source>
        <dbReference type="EMBL" id="RUT72868.1"/>
    </source>
</evidence>
<sequence>MENLDRTDRKILELLQQDCRITIKELSEKLHLTNTPVYERVKKLERSGIIKNYVAILNPEKIDRSMMVFISISLTKHTRDVVERFEAEALALPEVMEFYYTSGNFDALLKIMVKDMQAFQWFIQEKLSQFEHVSRFNSTFVIASADKIGYDL</sequence>
<evidence type="ECO:0000313" key="6">
    <source>
        <dbReference type="Proteomes" id="UP000282985"/>
    </source>
</evidence>
<dbReference type="Pfam" id="PF13412">
    <property type="entry name" value="HTH_24"/>
    <property type="match status" value="1"/>
</dbReference>
<keyword evidence="3" id="KW-0804">Transcription</keyword>
<dbReference type="InterPro" id="IPR000485">
    <property type="entry name" value="AsnC-type_HTH_dom"/>
</dbReference>